<evidence type="ECO:0000256" key="1">
    <source>
        <dbReference type="ARBA" id="ARBA00005298"/>
    </source>
</evidence>
<comment type="similarity">
    <text evidence="1">Belongs to the arrestin family.</text>
</comment>
<dbReference type="GO" id="GO:0070086">
    <property type="term" value="P:ubiquitin-dependent endocytosis"/>
    <property type="evidence" value="ECO:0007669"/>
    <property type="project" value="TreeGrafter"/>
</dbReference>
<dbReference type="EMBL" id="KZ613952">
    <property type="protein sequence ID" value="PMD35309.1"/>
    <property type="molecule type" value="Genomic_DNA"/>
</dbReference>
<gene>
    <name evidence="5" type="ORF">L207DRAFT_435681</name>
</gene>
<dbReference type="GO" id="GO:0005829">
    <property type="term" value="C:cytosol"/>
    <property type="evidence" value="ECO:0007669"/>
    <property type="project" value="TreeGrafter"/>
</dbReference>
<dbReference type="PANTHER" id="PTHR11188">
    <property type="entry name" value="ARRESTIN DOMAIN CONTAINING PROTEIN"/>
    <property type="match status" value="1"/>
</dbReference>
<reference evidence="5 6" key="1">
    <citation type="submission" date="2016-04" db="EMBL/GenBank/DDBJ databases">
        <title>A degradative enzymes factory behind the ericoid mycorrhizal symbiosis.</title>
        <authorList>
            <consortium name="DOE Joint Genome Institute"/>
            <person name="Martino E."/>
            <person name="Morin E."/>
            <person name="Grelet G."/>
            <person name="Kuo A."/>
            <person name="Kohler A."/>
            <person name="Daghino S."/>
            <person name="Barry K."/>
            <person name="Choi C."/>
            <person name="Cichocki N."/>
            <person name="Clum A."/>
            <person name="Copeland A."/>
            <person name="Hainaut M."/>
            <person name="Haridas S."/>
            <person name="Labutti K."/>
            <person name="Lindquist E."/>
            <person name="Lipzen A."/>
            <person name="Khouja H.-R."/>
            <person name="Murat C."/>
            <person name="Ohm R."/>
            <person name="Olson A."/>
            <person name="Spatafora J."/>
            <person name="Veneault-Fourrey C."/>
            <person name="Henrissat B."/>
            <person name="Grigoriev I."/>
            <person name="Martin F."/>
            <person name="Perotto S."/>
        </authorList>
    </citation>
    <scope>NUCLEOTIDE SEQUENCE [LARGE SCALE GENOMIC DNA]</scope>
    <source>
        <strain evidence="5 6">F</strain>
    </source>
</reference>
<dbReference type="GO" id="GO:0030674">
    <property type="term" value="F:protein-macromolecule adaptor activity"/>
    <property type="evidence" value="ECO:0007669"/>
    <property type="project" value="TreeGrafter"/>
</dbReference>
<dbReference type="InterPro" id="IPR050357">
    <property type="entry name" value="Arrestin_domain-protein"/>
</dbReference>
<evidence type="ECO:0000313" key="5">
    <source>
        <dbReference type="EMBL" id="PMD35309.1"/>
    </source>
</evidence>
<comment type="subunit">
    <text evidence="2">Interacts with hulA.</text>
</comment>
<dbReference type="Gene3D" id="2.60.40.640">
    <property type="match status" value="1"/>
</dbReference>
<dbReference type="InterPro" id="IPR014756">
    <property type="entry name" value="Ig_E-set"/>
</dbReference>
<dbReference type="PANTHER" id="PTHR11188:SF17">
    <property type="entry name" value="FI21816P1"/>
    <property type="match status" value="1"/>
</dbReference>
<protein>
    <submittedName>
        <fullName evidence="5">Carbon catabolite repression protein-like protein cred</fullName>
    </submittedName>
</protein>
<dbReference type="STRING" id="1149755.A0A2J6R9W3"/>
<dbReference type="SUPFAM" id="SSF81296">
    <property type="entry name" value="E set domains"/>
    <property type="match status" value="1"/>
</dbReference>
<dbReference type="OrthoDB" id="2333384at2759"/>
<dbReference type="Proteomes" id="UP000235786">
    <property type="component" value="Unassembled WGS sequence"/>
</dbReference>
<accession>A0A2J6R9W3</accession>
<dbReference type="Pfam" id="PF00339">
    <property type="entry name" value="Arrestin_N"/>
    <property type="match status" value="1"/>
</dbReference>
<keyword evidence="6" id="KW-1185">Reference proteome</keyword>
<evidence type="ECO:0000259" key="4">
    <source>
        <dbReference type="SMART" id="SM01017"/>
    </source>
</evidence>
<feature type="region of interest" description="Disordered" evidence="3">
    <location>
        <begin position="454"/>
        <end position="511"/>
    </location>
</feature>
<feature type="region of interest" description="Disordered" evidence="3">
    <location>
        <begin position="546"/>
        <end position="590"/>
    </location>
</feature>
<dbReference type="GO" id="GO:0005886">
    <property type="term" value="C:plasma membrane"/>
    <property type="evidence" value="ECO:0007669"/>
    <property type="project" value="TreeGrafter"/>
</dbReference>
<feature type="domain" description="Arrestin C-terminal-like" evidence="4">
    <location>
        <begin position="190"/>
        <end position="342"/>
    </location>
</feature>
<feature type="compositionally biased region" description="Polar residues" evidence="3">
    <location>
        <begin position="558"/>
        <end position="590"/>
    </location>
</feature>
<dbReference type="AlphaFoldDB" id="A0A2J6R9W3"/>
<feature type="compositionally biased region" description="Polar residues" evidence="3">
    <location>
        <begin position="458"/>
        <end position="469"/>
    </location>
</feature>
<dbReference type="SMART" id="SM01017">
    <property type="entry name" value="Arrestin_C"/>
    <property type="match status" value="1"/>
</dbReference>
<evidence type="ECO:0000256" key="3">
    <source>
        <dbReference type="SAM" id="MobiDB-lite"/>
    </source>
</evidence>
<dbReference type="InterPro" id="IPR014752">
    <property type="entry name" value="Arrestin-like_C"/>
</dbReference>
<dbReference type="InterPro" id="IPR011022">
    <property type="entry name" value="Arrestin_C-like"/>
</dbReference>
<dbReference type="Pfam" id="PF02752">
    <property type="entry name" value="Arrestin_C"/>
    <property type="match status" value="1"/>
</dbReference>
<dbReference type="InterPro" id="IPR011021">
    <property type="entry name" value="Arrestin-like_N"/>
</dbReference>
<name>A0A2J6R9W3_HYAVF</name>
<proteinExistence type="inferred from homology"/>
<feature type="region of interest" description="Disordered" evidence="3">
    <location>
        <begin position="387"/>
        <end position="430"/>
    </location>
</feature>
<sequence>MPSFNVFGGVTGKNSATLFEIRLENEIIVLRGGESEASSQMLKGVVVLCLPSALKIEDVHLRMTGQLKVGWNDQRITPTGISNNRVDKTTEIFSHKWAPFVGGGAPGSSSRGTLLPSGNYEWPFELVIPGSMAESVEGLQESHIMYKLKATVARGKLAYDLHAHKPVRIVRTLDPSALELAHAMTVENVWPNKIEYQLVIPQKAIIFGTAIDVEMRFTSLLKGLRIGNIKCQLIEAQEFTIAGASVNTERFYKHQRDIDSWTFELNDEEHYHDMLDDSGQDGYTLHEKMPLPKRLSKCLQDVDVHGIKIRHKVKFNIALHNPDGHVSELRATLPVTIFISPNMPLTSDGRLVDQTPLSTQSTDIVQHAPPLYGEHILDQLYADVDQSGMMTPAPQSGMNTPFYNHSRSGSAENLSALTSAPHPSGAVPPAALSSRLQNLNLGSRNNSFRRLHHAGESEGSTPHSQPQPQHDSEAGDFDHLGPNSNPLSRRTSEEEGGVSNLTSGQHSPEHIDFSELGDLTKVPSYRTAVQTPIRSTNYNDALPNYETAVSQRKPPRLSRSTSTVSTIASPSPTRPFSNPTTLGAESSGETVNVRRSPLSTMGLTPIHPPPPVHISDGEERRRLHLLQNRGRAY</sequence>
<evidence type="ECO:0000256" key="2">
    <source>
        <dbReference type="ARBA" id="ARBA00038766"/>
    </source>
</evidence>
<feature type="compositionally biased region" description="Basic and acidic residues" evidence="3">
    <location>
        <begin position="470"/>
        <end position="479"/>
    </location>
</feature>
<organism evidence="5 6">
    <name type="scientific">Hyaloscypha variabilis (strain UAMH 11265 / GT02V1 / F)</name>
    <name type="common">Meliniomyces variabilis</name>
    <dbReference type="NCBI Taxonomy" id="1149755"/>
    <lineage>
        <taxon>Eukaryota</taxon>
        <taxon>Fungi</taxon>
        <taxon>Dikarya</taxon>
        <taxon>Ascomycota</taxon>
        <taxon>Pezizomycotina</taxon>
        <taxon>Leotiomycetes</taxon>
        <taxon>Helotiales</taxon>
        <taxon>Hyaloscyphaceae</taxon>
        <taxon>Hyaloscypha</taxon>
        <taxon>Hyaloscypha variabilis</taxon>
    </lineage>
</organism>
<evidence type="ECO:0000313" key="6">
    <source>
        <dbReference type="Proteomes" id="UP000235786"/>
    </source>
</evidence>
<dbReference type="GO" id="GO:0031625">
    <property type="term" value="F:ubiquitin protein ligase binding"/>
    <property type="evidence" value="ECO:0007669"/>
    <property type="project" value="TreeGrafter"/>
</dbReference>
<feature type="compositionally biased region" description="Polar residues" evidence="3">
    <location>
        <begin position="393"/>
        <end position="418"/>
    </location>
</feature>